<keyword evidence="5" id="KW-1185">Reference proteome</keyword>
<proteinExistence type="predicted"/>
<dbReference type="RefSeq" id="WP_250873165.1">
    <property type="nucleotide sequence ID" value="NZ_JALXFV010000003.1"/>
</dbReference>
<evidence type="ECO:0000313" key="5">
    <source>
        <dbReference type="Proteomes" id="UP001597187"/>
    </source>
</evidence>
<dbReference type="InterPro" id="IPR016181">
    <property type="entry name" value="Acyl_CoA_acyltransferase"/>
</dbReference>
<evidence type="ECO:0000256" key="2">
    <source>
        <dbReference type="ARBA" id="ARBA00023315"/>
    </source>
</evidence>
<dbReference type="AlphaFoldDB" id="A0ABD6AU03"/>
<dbReference type="PANTHER" id="PTHR43877">
    <property type="entry name" value="AMINOALKYLPHOSPHONATE N-ACETYLTRANSFERASE-RELATED-RELATED"/>
    <property type="match status" value="1"/>
</dbReference>
<comment type="caution">
    <text evidence="4">The sequence shown here is derived from an EMBL/GenBank/DDBJ whole genome shotgun (WGS) entry which is preliminary data.</text>
</comment>
<feature type="domain" description="N-acetyltransferase" evidence="3">
    <location>
        <begin position="12"/>
        <end position="178"/>
    </location>
</feature>
<sequence>MSDDSADPSTAVTIREATRDDVPGIRRVAREGWHAAYDEFLDETTIERVLDRWYGPASVERAVTDPDAVYLVAEPTDSTDRNVVGYVSGRAQTDRYGSGKSFYVAPERWGEGIGSALFERLLDSLRAASVERVEFEVLAANEQARGFYESRGFDAVGESEDDLFGEVHPVVVYARDATLGSDG</sequence>
<dbReference type="InterPro" id="IPR050832">
    <property type="entry name" value="Bact_Acetyltransf"/>
</dbReference>
<dbReference type="SUPFAM" id="SSF55729">
    <property type="entry name" value="Acyl-CoA N-acyltransferases (Nat)"/>
    <property type="match status" value="1"/>
</dbReference>
<dbReference type="GO" id="GO:0016746">
    <property type="term" value="F:acyltransferase activity"/>
    <property type="evidence" value="ECO:0007669"/>
    <property type="project" value="UniProtKB-KW"/>
</dbReference>
<dbReference type="Gene3D" id="3.40.630.30">
    <property type="match status" value="1"/>
</dbReference>
<organism evidence="4 5">
    <name type="scientific">Halomarina rubra</name>
    <dbReference type="NCBI Taxonomy" id="2071873"/>
    <lineage>
        <taxon>Archaea</taxon>
        <taxon>Methanobacteriati</taxon>
        <taxon>Methanobacteriota</taxon>
        <taxon>Stenosarchaea group</taxon>
        <taxon>Halobacteria</taxon>
        <taxon>Halobacteriales</taxon>
        <taxon>Natronomonadaceae</taxon>
        <taxon>Halomarina</taxon>
    </lineage>
</organism>
<evidence type="ECO:0000256" key="1">
    <source>
        <dbReference type="ARBA" id="ARBA00022679"/>
    </source>
</evidence>
<keyword evidence="1 4" id="KW-0808">Transferase</keyword>
<gene>
    <name evidence="4" type="ORF">ACFSBT_07950</name>
</gene>
<dbReference type="EC" id="2.3.-.-" evidence="4"/>
<dbReference type="Pfam" id="PF00583">
    <property type="entry name" value="Acetyltransf_1"/>
    <property type="match status" value="1"/>
</dbReference>
<dbReference type="Proteomes" id="UP001597187">
    <property type="component" value="Unassembled WGS sequence"/>
</dbReference>
<dbReference type="PANTHER" id="PTHR43877:SF2">
    <property type="entry name" value="AMINOALKYLPHOSPHONATE N-ACETYLTRANSFERASE-RELATED"/>
    <property type="match status" value="1"/>
</dbReference>
<dbReference type="EMBL" id="JBHUDC010000003">
    <property type="protein sequence ID" value="MFD1513206.1"/>
    <property type="molecule type" value="Genomic_DNA"/>
</dbReference>
<dbReference type="PROSITE" id="PS51186">
    <property type="entry name" value="GNAT"/>
    <property type="match status" value="1"/>
</dbReference>
<keyword evidence="2 4" id="KW-0012">Acyltransferase</keyword>
<evidence type="ECO:0000259" key="3">
    <source>
        <dbReference type="PROSITE" id="PS51186"/>
    </source>
</evidence>
<protein>
    <submittedName>
        <fullName evidence="4">GNAT family N-acetyltransferase</fullName>
        <ecNumber evidence="4">2.3.-.-</ecNumber>
    </submittedName>
</protein>
<evidence type="ECO:0000313" key="4">
    <source>
        <dbReference type="EMBL" id="MFD1513206.1"/>
    </source>
</evidence>
<dbReference type="CDD" id="cd04301">
    <property type="entry name" value="NAT_SF"/>
    <property type="match status" value="1"/>
</dbReference>
<dbReference type="InterPro" id="IPR000182">
    <property type="entry name" value="GNAT_dom"/>
</dbReference>
<reference evidence="4 5" key="1">
    <citation type="journal article" date="2019" name="Int. J. Syst. Evol. Microbiol.">
        <title>The Global Catalogue of Microorganisms (GCM) 10K type strain sequencing project: providing services to taxonomists for standard genome sequencing and annotation.</title>
        <authorList>
            <consortium name="The Broad Institute Genomics Platform"/>
            <consortium name="The Broad Institute Genome Sequencing Center for Infectious Disease"/>
            <person name="Wu L."/>
            <person name="Ma J."/>
        </authorList>
    </citation>
    <scope>NUCLEOTIDE SEQUENCE [LARGE SCALE GENOMIC DNA]</scope>
    <source>
        <strain evidence="4 5">CGMCC 1.12563</strain>
    </source>
</reference>
<accession>A0ABD6AU03</accession>
<name>A0ABD6AU03_9EURY</name>